<proteinExistence type="predicted"/>
<reference evidence="1" key="1">
    <citation type="submission" date="2021-06" db="EMBL/GenBank/DDBJ databases">
        <authorList>
            <person name="Kallberg Y."/>
            <person name="Tangrot J."/>
            <person name="Rosling A."/>
        </authorList>
    </citation>
    <scope>NUCLEOTIDE SEQUENCE</scope>
    <source>
        <strain evidence="1">28 12/20/2015</strain>
    </source>
</reference>
<sequence length="90" mass="10734">LIDYLPTNDSLDLLTAYKYIYAENDEVKDRFTKEEILEIIESENKNKSEKEEETPIEQVKITYTDAENCITQTLRFLYEQELEFGKVEEE</sequence>
<gene>
    <name evidence="1" type="ORF">SPELUC_LOCUS13278</name>
</gene>
<feature type="non-terminal residue" evidence="1">
    <location>
        <position position="90"/>
    </location>
</feature>
<comment type="caution">
    <text evidence="1">The sequence shown here is derived from an EMBL/GenBank/DDBJ whole genome shotgun (WGS) entry which is preliminary data.</text>
</comment>
<organism evidence="1 2">
    <name type="scientific">Cetraspora pellucida</name>
    <dbReference type="NCBI Taxonomy" id="1433469"/>
    <lineage>
        <taxon>Eukaryota</taxon>
        <taxon>Fungi</taxon>
        <taxon>Fungi incertae sedis</taxon>
        <taxon>Mucoromycota</taxon>
        <taxon>Glomeromycotina</taxon>
        <taxon>Glomeromycetes</taxon>
        <taxon>Diversisporales</taxon>
        <taxon>Gigasporaceae</taxon>
        <taxon>Cetraspora</taxon>
    </lineage>
</organism>
<dbReference type="Proteomes" id="UP000789366">
    <property type="component" value="Unassembled WGS sequence"/>
</dbReference>
<name>A0ACA9Q163_9GLOM</name>
<evidence type="ECO:0000313" key="1">
    <source>
        <dbReference type="EMBL" id="CAG8733458.1"/>
    </source>
</evidence>
<dbReference type="EMBL" id="CAJVPW010034405">
    <property type="protein sequence ID" value="CAG8733458.1"/>
    <property type="molecule type" value="Genomic_DNA"/>
</dbReference>
<protein>
    <submittedName>
        <fullName evidence="1">14213_t:CDS:1</fullName>
    </submittedName>
</protein>
<feature type="non-terminal residue" evidence="1">
    <location>
        <position position="1"/>
    </location>
</feature>
<evidence type="ECO:0000313" key="2">
    <source>
        <dbReference type="Proteomes" id="UP000789366"/>
    </source>
</evidence>
<accession>A0ACA9Q163</accession>
<keyword evidence="2" id="KW-1185">Reference proteome</keyword>